<dbReference type="CDD" id="cd06259">
    <property type="entry name" value="YdcF-like"/>
    <property type="match status" value="1"/>
</dbReference>
<feature type="domain" description="DUF218" evidence="2">
    <location>
        <begin position="71"/>
        <end position="233"/>
    </location>
</feature>
<accession>A0ABY6BQN0</accession>
<evidence type="ECO:0000256" key="1">
    <source>
        <dbReference type="SAM" id="Phobius"/>
    </source>
</evidence>
<dbReference type="InterPro" id="IPR003848">
    <property type="entry name" value="DUF218"/>
</dbReference>
<proteinExistence type="predicted"/>
<protein>
    <submittedName>
        <fullName evidence="3">YdcF family protein</fullName>
    </submittedName>
</protein>
<dbReference type="EMBL" id="CP104694">
    <property type="protein sequence ID" value="UXI70077.1"/>
    <property type="molecule type" value="Genomic_DNA"/>
</dbReference>
<dbReference type="Pfam" id="PF02698">
    <property type="entry name" value="DUF218"/>
    <property type="match status" value="1"/>
</dbReference>
<dbReference type="Proteomes" id="UP001064632">
    <property type="component" value="Chromosome"/>
</dbReference>
<evidence type="ECO:0000313" key="3">
    <source>
        <dbReference type="EMBL" id="UXI70077.1"/>
    </source>
</evidence>
<keyword evidence="1" id="KW-0472">Membrane</keyword>
<gene>
    <name evidence="3" type="ORF">N4264_10750</name>
</gene>
<dbReference type="InterPro" id="IPR014729">
    <property type="entry name" value="Rossmann-like_a/b/a_fold"/>
</dbReference>
<reference evidence="3" key="1">
    <citation type="submission" date="2022-09" db="EMBL/GenBank/DDBJ databases">
        <title>Tahibacter sp. nov., isolated from a fresh water.</title>
        <authorList>
            <person name="Baek J.H."/>
            <person name="Lee J.K."/>
            <person name="Kim J.M."/>
            <person name="Jeon C.O."/>
        </authorList>
    </citation>
    <scope>NUCLEOTIDE SEQUENCE</scope>
    <source>
        <strain evidence="3">W38</strain>
    </source>
</reference>
<sequence>MTGVLLILILLTGLIVMFHRWGRHRLRGTMAALVVGLFLAAGCGPLPQLLLQPLQAPYAQPMAASFGVRSAIVLLGAGTVSPAARMAAEVSPLAHSRVTKAAELYHGCRQAGGECKVVASGGDVHGNGDSEGAVYVRQLAKLGVPETDLIAETRSQNTWENARYCEPLLAALQPDRVYLVTSGLHLTRSMLYFEHFGIRTIPVRADYLDAAGSVLPLAYNLMATDFALHEYLGIARFHVYNALGWNPPARG</sequence>
<evidence type="ECO:0000313" key="4">
    <source>
        <dbReference type="Proteomes" id="UP001064632"/>
    </source>
</evidence>
<keyword evidence="1" id="KW-1133">Transmembrane helix</keyword>
<dbReference type="PANTHER" id="PTHR30336:SF4">
    <property type="entry name" value="ENVELOPE BIOGENESIS FACTOR ELYC"/>
    <property type="match status" value="1"/>
</dbReference>
<evidence type="ECO:0000259" key="2">
    <source>
        <dbReference type="Pfam" id="PF02698"/>
    </source>
</evidence>
<dbReference type="PANTHER" id="PTHR30336">
    <property type="entry name" value="INNER MEMBRANE PROTEIN, PROBABLE PERMEASE"/>
    <property type="match status" value="1"/>
</dbReference>
<keyword evidence="4" id="KW-1185">Reference proteome</keyword>
<dbReference type="Gene3D" id="3.40.50.620">
    <property type="entry name" value="HUPs"/>
    <property type="match status" value="1"/>
</dbReference>
<feature type="transmembrane region" description="Helical" evidence="1">
    <location>
        <begin position="30"/>
        <end position="51"/>
    </location>
</feature>
<name>A0ABY6BQN0_9GAMM</name>
<dbReference type="InterPro" id="IPR051599">
    <property type="entry name" value="Cell_Envelope_Assoc"/>
</dbReference>
<organism evidence="3 4">
    <name type="scientific">Tahibacter amnicola</name>
    <dbReference type="NCBI Taxonomy" id="2976241"/>
    <lineage>
        <taxon>Bacteria</taxon>
        <taxon>Pseudomonadati</taxon>
        <taxon>Pseudomonadota</taxon>
        <taxon>Gammaproteobacteria</taxon>
        <taxon>Lysobacterales</taxon>
        <taxon>Rhodanobacteraceae</taxon>
        <taxon>Tahibacter</taxon>
    </lineage>
</organism>
<keyword evidence="1" id="KW-0812">Transmembrane</keyword>